<dbReference type="EMBL" id="JABWDY010008624">
    <property type="protein sequence ID" value="KAF5202056.1"/>
    <property type="molecule type" value="Genomic_DNA"/>
</dbReference>
<gene>
    <name evidence="1" type="ORF">FRX31_008357</name>
</gene>
<comment type="caution">
    <text evidence="1">The sequence shown here is derived from an EMBL/GenBank/DDBJ whole genome shotgun (WGS) entry which is preliminary data.</text>
</comment>
<protein>
    <submittedName>
        <fullName evidence="1">Uncharacterized protein</fullName>
    </submittedName>
</protein>
<sequence length="77" mass="9059">MFVVPLRHYYVQELLTDLYMIPRKIRYLLPPRESESLAYQLRLRSCPKILGALAVVMERDPEKAFLIICNTLYGNTN</sequence>
<organism evidence="1 2">
    <name type="scientific">Thalictrum thalictroides</name>
    <name type="common">Rue-anemone</name>
    <name type="synonym">Anemone thalictroides</name>
    <dbReference type="NCBI Taxonomy" id="46969"/>
    <lineage>
        <taxon>Eukaryota</taxon>
        <taxon>Viridiplantae</taxon>
        <taxon>Streptophyta</taxon>
        <taxon>Embryophyta</taxon>
        <taxon>Tracheophyta</taxon>
        <taxon>Spermatophyta</taxon>
        <taxon>Magnoliopsida</taxon>
        <taxon>Ranunculales</taxon>
        <taxon>Ranunculaceae</taxon>
        <taxon>Thalictroideae</taxon>
        <taxon>Thalictrum</taxon>
    </lineage>
</organism>
<accession>A0A7J6WX73</accession>
<keyword evidence="2" id="KW-1185">Reference proteome</keyword>
<evidence type="ECO:0000313" key="1">
    <source>
        <dbReference type="EMBL" id="KAF5202056.1"/>
    </source>
</evidence>
<reference evidence="1 2" key="1">
    <citation type="submission" date="2020-06" db="EMBL/GenBank/DDBJ databases">
        <title>Transcriptomic and genomic resources for Thalictrum thalictroides and T. hernandezii: Facilitating candidate gene discovery in an emerging model plant lineage.</title>
        <authorList>
            <person name="Arias T."/>
            <person name="Riano-Pachon D.M."/>
            <person name="Di Stilio V.S."/>
        </authorList>
    </citation>
    <scope>NUCLEOTIDE SEQUENCE [LARGE SCALE GENOMIC DNA]</scope>
    <source>
        <strain evidence="2">cv. WT478/WT964</strain>
        <tissue evidence="1">Leaves</tissue>
    </source>
</reference>
<evidence type="ECO:0000313" key="2">
    <source>
        <dbReference type="Proteomes" id="UP000554482"/>
    </source>
</evidence>
<proteinExistence type="predicted"/>
<dbReference type="Proteomes" id="UP000554482">
    <property type="component" value="Unassembled WGS sequence"/>
</dbReference>
<dbReference type="AlphaFoldDB" id="A0A7J6WX73"/>
<name>A0A7J6WX73_THATH</name>